<dbReference type="AlphaFoldDB" id="A0A7J9SFR8"/>
<evidence type="ECO:0000313" key="3">
    <source>
        <dbReference type="Proteomes" id="UP000546257"/>
    </source>
</evidence>
<dbReference type="SMART" id="SM00507">
    <property type="entry name" value="HNHc"/>
    <property type="match status" value="1"/>
</dbReference>
<dbReference type="Gene3D" id="1.10.30.50">
    <property type="match status" value="1"/>
</dbReference>
<dbReference type="GO" id="GO:0008270">
    <property type="term" value="F:zinc ion binding"/>
    <property type="evidence" value="ECO:0007669"/>
    <property type="project" value="InterPro"/>
</dbReference>
<dbReference type="InterPro" id="IPR003615">
    <property type="entry name" value="HNH_nuc"/>
</dbReference>
<dbReference type="CDD" id="cd00085">
    <property type="entry name" value="HNHc"/>
    <property type="match status" value="1"/>
</dbReference>
<feature type="domain" description="HNH nuclease" evidence="1">
    <location>
        <begin position="18"/>
        <end position="71"/>
    </location>
</feature>
<keyword evidence="2" id="KW-0540">Nuclease</keyword>
<evidence type="ECO:0000313" key="2">
    <source>
        <dbReference type="EMBL" id="MBB6645223.1"/>
    </source>
</evidence>
<keyword evidence="2" id="KW-0378">Hydrolase</keyword>
<dbReference type="EMBL" id="JACKXD010000001">
    <property type="protein sequence ID" value="MBB6645223.1"/>
    <property type="molecule type" value="Genomic_DNA"/>
</dbReference>
<dbReference type="Pfam" id="PF01844">
    <property type="entry name" value="HNH"/>
    <property type="match status" value="1"/>
</dbReference>
<dbReference type="GO" id="GO:0004519">
    <property type="term" value="F:endonuclease activity"/>
    <property type="evidence" value="ECO:0007669"/>
    <property type="project" value="UniProtKB-KW"/>
</dbReference>
<keyword evidence="3" id="KW-1185">Reference proteome</keyword>
<dbReference type="GO" id="GO:0003676">
    <property type="term" value="F:nucleic acid binding"/>
    <property type="evidence" value="ECO:0007669"/>
    <property type="project" value="InterPro"/>
</dbReference>
<accession>A0A7J9SFR8</accession>
<keyword evidence="2" id="KW-0255">Endonuclease</keyword>
<sequence>MGSPASRSRPEVIRVNEEIREAVRERERGQCANCRASGSDVTLDVHHIVPRGRGGSDRMSNLILLCRRCHNAAHEQATAPTVDFRSTGNMSTASFDAYLEFFQELPTARFDSDEEVWKVPKADFEEGVVREISEPAESAAVTDGGER</sequence>
<name>A0A7J9SFR8_9EURY</name>
<dbReference type="InterPro" id="IPR002711">
    <property type="entry name" value="HNH"/>
</dbReference>
<protein>
    <submittedName>
        <fullName evidence="2">HNH endonuclease</fullName>
    </submittedName>
</protein>
<proteinExistence type="predicted"/>
<evidence type="ECO:0000259" key="1">
    <source>
        <dbReference type="SMART" id="SM00507"/>
    </source>
</evidence>
<organism evidence="2 3">
    <name type="scientific">Halobellus ruber</name>
    <dbReference type="NCBI Taxonomy" id="2761102"/>
    <lineage>
        <taxon>Archaea</taxon>
        <taxon>Methanobacteriati</taxon>
        <taxon>Methanobacteriota</taxon>
        <taxon>Stenosarchaea group</taxon>
        <taxon>Halobacteria</taxon>
        <taxon>Halobacteriales</taxon>
        <taxon>Haloferacaceae</taxon>
        <taxon>Halobellus</taxon>
    </lineage>
</organism>
<comment type="caution">
    <text evidence="2">The sequence shown here is derived from an EMBL/GenBank/DDBJ whole genome shotgun (WGS) entry which is preliminary data.</text>
</comment>
<reference evidence="2 3" key="1">
    <citation type="submission" date="2020-08" db="EMBL/GenBank/DDBJ databases">
        <authorList>
            <person name="Seo M.-J."/>
        </authorList>
    </citation>
    <scope>NUCLEOTIDE SEQUENCE [LARGE SCALE GENOMIC DNA]</scope>
    <source>
        <strain evidence="2 3">MBLA0160</strain>
    </source>
</reference>
<gene>
    <name evidence="2" type="ORF">H5V44_02740</name>
</gene>
<dbReference type="Proteomes" id="UP000546257">
    <property type="component" value="Unassembled WGS sequence"/>
</dbReference>